<dbReference type="Pfam" id="PF13622">
    <property type="entry name" value="4HBT_3"/>
    <property type="match status" value="1"/>
</dbReference>
<evidence type="ECO:0000313" key="3">
    <source>
        <dbReference type="Proteomes" id="UP000312512"/>
    </source>
</evidence>
<dbReference type="SUPFAM" id="SSF54637">
    <property type="entry name" value="Thioesterase/thiol ester dehydrase-isomerase"/>
    <property type="match status" value="1"/>
</dbReference>
<gene>
    <name evidence="2" type="ORF">FH608_015475</name>
</gene>
<organism evidence="2 3">
    <name type="scientific">Nonomuraea phyllanthi</name>
    <dbReference type="NCBI Taxonomy" id="2219224"/>
    <lineage>
        <taxon>Bacteria</taxon>
        <taxon>Bacillati</taxon>
        <taxon>Actinomycetota</taxon>
        <taxon>Actinomycetes</taxon>
        <taxon>Streptosporangiales</taxon>
        <taxon>Streptosporangiaceae</taxon>
        <taxon>Nonomuraea</taxon>
    </lineage>
</organism>
<dbReference type="AlphaFoldDB" id="A0A5C4WJH5"/>
<name>A0A5C4WJH5_9ACTN</name>
<feature type="domain" description="Acyl-CoA thioesterase-like N-terminal HotDog" evidence="1">
    <location>
        <begin position="12"/>
        <end position="60"/>
    </location>
</feature>
<accession>A0A5P9YSE0</accession>
<reference evidence="2 3" key="1">
    <citation type="submission" date="2019-10" db="EMBL/GenBank/DDBJ databases">
        <title>Nonomuraea sp. nov., isolated from Phyllanthus amarus.</title>
        <authorList>
            <person name="Klykleung N."/>
            <person name="Tanasupawat S."/>
        </authorList>
    </citation>
    <scope>NUCLEOTIDE SEQUENCE [LARGE SCALE GENOMIC DNA]</scope>
    <source>
        <strain evidence="2 3">PA1-10</strain>
    </source>
</reference>
<dbReference type="EMBL" id="VDLX02000005">
    <property type="protein sequence ID" value="KAB8194593.1"/>
    <property type="molecule type" value="Genomic_DNA"/>
</dbReference>
<proteinExistence type="predicted"/>
<dbReference type="InterPro" id="IPR049449">
    <property type="entry name" value="TesB_ACOT8-like_N"/>
</dbReference>
<sequence>MRALSGSTRIRAAVRGPFVSAAGPRPAEIHVEPLRAGRNATQVRVRLSQGGAVRIEALITLERL</sequence>
<comment type="caution">
    <text evidence="2">The sequence shown here is derived from an EMBL/GenBank/DDBJ whole genome shotgun (WGS) entry which is preliminary data.</text>
</comment>
<evidence type="ECO:0000313" key="2">
    <source>
        <dbReference type="EMBL" id="KAB8194593.1"/>
    </source>
</evidence>
<keyword evidence="3" id="KW-1185">Reference proteome</keyword>
<protein>
    <recommendedName>
        <fullName evidence="1">Acyl-CoA thioesterase-like N-terminal HotDog domain-containing protein</fullName>
    </recommendedName>
</protein>
<dbReference type="InterPro" id="IPR029069">
    <property type="entry name" value="HotDog_dom_sf"/>
</dbReference>
<dbReference type="OrthoDB" id="5418286at2"/>
<accession>A0A5C4WJH5</accession>
<evidence type="ECO:0000259" key="1">
    <source>
        <dbReference type="Pfam" id="PF13622"/>
    </source>
</evidence>
<dbReference type="Proteomes" id="UP000312512">
    <property type="component" value="Unassembled WGS sequence"/>
</dbReference>
<dbReference type="InterPro" id="IPR042171">
    <property type="entry name" value="Acyl-CoA_hotdog"/>
</dbReference>
<dbReference type="Gene3D" id="2.40.160.210">
    <property type="entry name" value="Acyl-CoA thioesterase, double hotdog domain"/>
    <property type="match status" value="1"/>
</dbReference>